<gene>
    <name evidence="3" type="primary">Cnig_chr_X.g22652</name>
    <name evidence="3" type="ORF">B9Z55_022652</name>
</gene>
<evidence type="ECO:0000313" key="3">
    <source>
        <dbReference type="EMBL" id="PIC15826.1"/>
    </source>
</evidence>
<feature type="transmembrane region" description="Helical" evidence="2">
    <location>
        <begin position="74"/>
        <end position="92"/>
    </location>
</feature>
<comment type="caution">
    <text evidence="3">The sequence shown here is derived from an EMBL/GenBank/DDBJ whole genome shotgun (WGS) entry which is preliminary data.</text>
</comment>
<evidence type="ECO:0000256" key="2">
    <source>
        <dbReference type="SAM" id="Phobius"/>
    </source>
</evidence>
<evidence type="ECO:0000313" key="4">
    <source>
        <dbReference type="Proteomes" id="UP000230233"/>
    </source>
</evidence>
<keyword evidence="2" id="KW-0812">Transmembrane</keyword>
<keyword evidence="2" id="KW-1133">Transmembrane helix</keyword>
<dbReference type="AlphaFoldDB" id="A0A2G5SLW5"/>
<keyword evidence="2" id="KW-0472">Membrane</keyword>
<reference evidence="4" key="1">
    <citation type="submission" date="2017-10" db="EMBL/GenBank/DDBJ databases">
        <title>Rapid genome shrinkage in a self-fertile nematode reveals novel sperm competition proteins.</title>
        <authorList>
            <person name="Yin D."/>
            <person name="Schwarz E.M."/>
            <person name="Thomas C.G."/>
            <person name="Felde R.L."/>
            <person name="Korf I.F."/>
            <person name="Cutter A.D."/>
            <person name="Schartner C.M."/>
            <person name="Ralston E.J."/>
            <person name="Meyer B.J."/>
            <person name="Haag E.S."/>
        </authorList>
    </citation>
    <scope>NUCLEOTIDE SEQUENCE [LARGE SCALE GENOMIC DNA]</scope>
    <source>
        <strain evidence="4">JU1422</strain>
    </source>
</reference>
<protein>
    <submittedName>
        <fullName evidence="3">Uncharacterized protein</fullName>
    </submittedName>
</protein>
<name>A0A2G5SLW5_9PELO</name>
<keyword evidence="4" id="KW-1185">Reference proteome</keyword>
<feature type="region of interest" description="Disordered" evidence="1">
    <location>
        <begin position="1"/>
        <end position="29"/>
    </location>
</feature>
<dbReference type="Proteomes" id="UP000230233">
    <property type="component" value="Chromosome X"/>
</dbReference>
<dbReference type="EMBL" id="PDUG01000006">
    <property type="protein sequence ID" value="PIC15826.1"/>
    <property type="molecule type" value="Genomic_DNA"/>
</dbReference>
<organism evidence="3 4">
    <name type="scientific">Caenorhabditis nigoni</name>
    <dbReference type="NCBI Taxonomy" id="1611254"/>
    <lineage>
        <taxon>Eukaryota</taxon>
        <taxon>Metazoa</taxon>
        <taxon>Ecdysozoa</taxon>
        <taxon>Nematoda</taxon>
        <taxon>Chromadorea</taxon>
        <taxon>Rhabditida</taxon>
        <taxon>Rhabditina</taxon>
        <taxon>Rhabditomorpha</taxon>
        <taxon>Rhabditoidea</taxon>
        <taxon>Rhabditidae</taxon>
        <taxon>Peloderinae</taxon>
        <taxon>Caenorhabditis</taxon>
    </lineage>
</organism>
<sequence>MVPEASGTSEEGLRQGMPTEVQANNDQCGLPRGLEERSLKSYDKLKCFEKLPGQVKKYIKKTIKAICCPPLNKYMFFLFLNNLYLFISLPIFQ</sequence>
<accession>A0A2G5SLW5</accession>
<proteinExistence type="predicted"/>
<evidence type="ECO:0000256" key="1">
    <source>
        <dbReference type="SAM" id="MobiDB-lite"/>
    </source>
</evidence>